<comment type="subcellular location">
    <subcellularLocation>
        <location evidence="1">Bacterial flagellum basal body</location>
    </subcellularLocation>
    <subcellularLocation>
        <location evidence="2">Cell membrane</location>
        <topology evidence="2">Peripheral membrane protein</topology>
        <orientation evidence="2">Cytoplasmic side</orientation>
    </subcellularLocation>
</comment>
<keyword evidence="11" id="KW-0472">Membrane</keyword>
<feature type="domain" description="Flagellar motor switch protein FliG N-terminal" evidence="15">
    <location>
        <begin position="3"/>
        <end position="99"/>
    </location>
</feature>
<sequence>MALDGIRKAAALLMSLDPGTASELLKSASPDVIKQIATELAYLQTSGQEKQDLPTDLMAEFCALLGKDGPQLWQEDSVQKLLEDTVGQQQSQEIMVQVQDLVRARAPFMSIRSADARDLAGALEGESPQAIAAVLSELPSSKTRELLSLLPEEGRVDVLCGMTSPESASVQAKLRIAGVVLDRLRSLEQSQGGQGGREPPDAKLRKVAVLLRGMEPAQRDPLLASIVEKDQPTGDAVQGLMVTWEDITIVADRSLQEALRSADSRKMALSMFGADEAVSAKFRANISDRASTMLDEELSLLSAPKPDEVRDARESILQVLRDMNSKGELSFEEGIKQLTEIVSGIESGRASLQDSLGQYERGMALIKRCKE</sequence>
<dbReference type="AlphaFoldDB" id="A0A0F9E0W5"/>
<dbReference type="SUPFAM" id="SSF48029">
    <property type="entry name" value="FliG"/>
    <property type="match status" value="2"/>
</dbReference>
<proteinExistence type="inferred from homology"/>
<evidence type="ECO:0000256" key="11">
    <source>
        <dbReference type="ARBA" id="ARBA00023136"/>
    </source>
</evidence>
<dbReference type="InterPro" id="IPR023087">
    <property type="entry name" value="Flg_Motor_Flig_C"/>
</dbReference>
<reference evidence="16" key="1">
    <citation type="journal article" date="2015" name="Nature">
        <title>Complex archaea that bridge the gap between prokaryotes and eukaryotes.</title>
        <authorList>
            <person name="Spang A."/>
            <person name="Saw J.H."/>
            <person name="Jorgensen S.L."/>
            <person name="Zaremba-Niedzwiedzka K."/>
            <person name="Martijn J."/>
            <person name="Lind A.E."/>
            <person name="van Eijk R."/>
            <person name="Schleper C."/>
            <person name="Guy L."/>
            <person name="Ettema T.J."/>
        </authorList>
    </citation>
    <scope>NUCLEOTIDE SEQUENCE</scope>
</reference>
<keyword evidence="6" id="KW-0963">Cytoplasm</keyword>
<feature type="domain" description="Flagellar motor switch protein FliG C-terminal" evidence="13">
    <location>
        <begin position="225"/>
        <end position="330"/>
    </location>
</feature>
<dbReference type="InterPro" id="IPR032779">
    <property type="entry name" value="FliG_M"/>
</dbReference>
<dbReference type="GO" id="GO:0008855">
    <property type="term" value="F:exodeoxyribonuclease VII activity"/>
    <property type="evidence" value="ECO:0007669"/>
    <property type="project" value="InterPro"/>
</dbReference>
<evidence type="ECO:0000256" key="3">
    <source>
        <dbReference type="ARBA" id="ARBA00010299"/>
    </source>
</evidence>
<dbReference type="EMBL" id="LAZR01026782">
    <property type="protein sequence ID" value="KKL67673.1"/>
    <property type="molecule type" value="Genomic_DNA"/>
</dbReference>
<dbReference type="Gene3D" id="1.10.220.30">
    <property type="match status" value="3"/>
</dbReference>
<dbReference type="GO" id="GO:0009425">
    <property type="term" value="C:bacterial-type flagellum basal body"/>
    <property type="evidence" value="ECO:0007669"/>
    <property type="project" value="UniProtKB-SubCell"/>
</dbReference>
<evidence type="ECO:0000256" key="8">
    <source>
        <dbReference type="ARBA" id="ARBA00022722"/>
    </source>
</evidence>
<dbReference type="InterPro" id="IPR028263">
    <property type="entry name" value="FliG_N"/>
</dbReference>
<keyword evidence="9" id="KW-0283">Flagellar rotation</keyword>
<evidence type="ECO:0000313" key="16">
    <source>
        <dbReference type="EMBL" id="KKL67673.1"/>
    </source>
</evidence>
<evidence type="ECO:0000256" key="2">
    <source>
        <dbReference type="ARBA" id="ARBA00004413"/>
    </source>
</evidence>
<dbReference type="GO" id="GO:0005886">
    <property type="term" value="C:plasma membrane"/>
    <property type="evidence" value="ECO:0007669"/>
    <property type="project" value="UniProtKB-SubCell"/>
</dbReference>
<dbReference type="InterPro" id="IPR000090">
    <property type="entry name" value="Flg_Motor_Flig"/>
</dbReference>
<dbReference type="NCBIfam" id="TIGR01280">
    <property type="entry name" value="xseB"/>
    <property type="match status" value="1"/>
</dbReference>
<evidence type="ECO:0000259" key="13">
    <source>
        <dbReference type="Pfam" id="PF01706"/>
    </source>
</evidence>
<evidence type="ECO:0000256" key="6">
    <source>
        <dbReference type="ARBA" id="ARBA00022490"/>
    </source>
</evidence>
<dbReference type="GO" id="GO:0003774">
    <property type="term" value="F:cytoskeletal motor activity"/>
    <property type="evidence" value="ECO:0007669"/>
    <property type="project" value="InterPro"/>
</dbReference>
<dbReference type="GO" id="GO:0009318">
    <property type="term" value="C:exodeoxyribonuclease VII complex"/>
    <property type="evidence" value="ECO:0007669"/>
    <property type="project" value="InterPro"/>
</dbReference>
<keyword evidence="10" id="KW-0378">Hydrolase</keyword>
<dbReference type="Pfam" id="PF01706">
    <property type="entry name" value="FliG_C"/>
    <property type="match status" value="1"/>
</dbReference>
<evidence type="ECO:0000256" key="10">
    <source>
        <dbReference type="ARBA" id="ARBA00022801"/>
    </source>
</evidence>
<organism evidence="16">
    <name type="scientific">marine sediment metagenome</name>
    <dbReference type="NCBI Taxonomy" id="412755"/>
    <lineage>
        <taxon>unclassified sequences</taxon>
        <taxon>metagenomes</taxon>
        <taxon>ecological metagenomes</taxon>
    </lineage>
</organism>
<dbReference type="Pfam" id="PF14842">
    <property type="entry name" value="FliG_N"/>
    <property type="match status" value="1"/>
</dbReference>
<evidence type="ECO:0000256" key="4">
    <source>
        <dbReference type="ARBA" id="ARBA00021870"/>
    </source>
</evidence>
<keyword evidence="7" id="KW-0145">Chemotaxis</keyword>
<dbReference type="SUPFAM" id="SSF116842">
    <property type="entry name" value="XseB-like"/>
    <property type="match status" value="1"/>
</dbReference>
<accession>A0A0F9E0W5</accession>
<dbReference type="PANTHER" id="PTHR30534">
    <property type="entry name" value="FLAGELLAR MOTOR SWITCH PROTEIN FLIG"/>
    <property type="match status" value="1"/>
</dbReference>
<comment type="similarity">
    <text evidence="3">Belongs to the FliG family.</text>
</comment>
<dbReference type="Gene3D" id="1.10.287.1040">
    <property type="entry name" value="Exonuclease VII, small subunit"/>
    <property type="match status" value="1"/>
</dbReference>
<evidence type="ECO:0000256" key="12">
    <source>
        <dbReference type="ARBA" id="ARBA00023143"/>
    </source>
</evidence>
<evidence type="ECO:0000256" key="9">
    <source>
        <dbReference type="ARBA" id="ARBA00022779"/>
    </source>
</evidence>
<dbReference type="PRINTS" id="PR00954">
    <property type="entry name" value="FLGMOTORFLIG"/>
</dbReference>
<dbReference type="Pfam" id="PF02609">
    <property type="entry name" value="Exonuc_VII_S"/>
    <property type="match status" value="1"/>
</dbReference>
<feature type="non-terminal residue" evidence="16">
    <location>
        <position position="371"/>
    </location>
</feature>
<evidence type="ECO:0000256" key="1">
    <source>
        <dbReference type="ARBA" id="ARBA00004117"/>
    </source>
</evidence>
<feature type="domain" description="Flagellar motor switch protein FliG middle" evidence="14">
    <location>
        <begin position="117"/>
        <end position="190"/>
    </location>
</feature>
<dbReference type="GO" id="GO:0006308">
    <property type="term" value="P:DNA catabolic process"/>
    <property type="evidence" value="ECO:0007669"/>
    <property type="project" value="InterPro"/>
</dbReference>
<dbReference type="Pfam" id="PF14841">
    <property type="entry name" value="FliG_M"/>
    <property type="match status" value="1"/>
</dbReference>
<protein>
    <recommendedName>
        <fullName evidence="4">Flagellar motor switch protein FliG</fullName>
    </recommendedName>
</protein>
<evidence type="ECO:0000256" key="7">
    <source>
        <dbReference type="ARBA" id="ARBA00022500"/>
    </source>
</evidence>
<dbReference type="GO" id="GO:0006935">
    <property type="term" value="P:chemotaxis"/>
    <property type="evidence" value="ECO:0007669"/>
    <property type="project" value="UniProtKB-KW"/>
</dbReference>
<evidence type="ECO:0000256" key="5">
    <source>
        <dbReference type="ARBA" id="ARBA00022475"/>
    </source>
</evidence>
<dbReference type="InterPro" id="IPR003761">
    <property type="entry name" value="Exonuc_VII_S"/>
</dbReference>
<comment type="caution">
    <text evidence="16">The sequence shown here is derived from an EMBL/GenBank/DDBJ whole genome shotgun (WGS) entry which is preliminary data.</text>
</comment>
<name>A0A0F9E0W5_9ZZZZ</name>
<dbReference type="InterPro" id="IPR037004">
    <property type="entry name" value="Exonuc_VII_ssu_sf"/>
</dbReference>
<keyword evidence="8" id="KW-0540">Nuclease</keyword>
<keyword evidence="5" id="KW-1003">Cell membrane</keyword>
<gene>
    <name evidence="16" type="ORF">LCGC14_2132640</name>
</gene>
<dbReference type="PANTHER" id="PTHR30534:SF0">
    <property type="entry name" value="FLAGELLAR MOTOR SWITCH PROTEIN FLIG"/>
    <property type="match status" value="1"/>
</dbReference>
<evidence type="ECO:0000259" key="15">
    <source>
        <dbReference type="Pfam" id="PF14842"/>
    </source>
</evidence>
<keyword evidence="12" id="KW-0975">Bacterial flagellum</keyword>
<evidence type="ECO:0000259" key="14">
    <source>
        <dbReference type="Pfam" id="PF14841"/>
    </source>
</evidence>
<dbReference type="InterPro" id="IPR011002">
    <property type="entry name" value="FliG_a-hlx"/>
</dbReference>
<dbReference type="GO" id="GO:0071973">
    <property type="term" value="P:bacterial-type flagellum-dependent cell motility"/>
    <property type="evidence" value="ECO:0007669"/>
    <property type="project" value="InterPro"/>
</dbReference>